<evidence type="ECO:0000313" key="1">
    <source>
        <dbReference type="EnsemblPlants" id="TuG1812G0500000839.01.T01.cds254335"/>
    </source>
</evidence>
<reference evidence="1" key="3">
    <citation type="submission" date="2022-06" db="UniProtKB">
        <authorList>
            <consortium name="EnsemblPlants"/>
        </authorList>
    </citation>
    <scope>IDENTIFICATION</scope>
</reference>
<dbReference type="AlphaFoldDB" id="A0A8R7Q928"/>
<reference evidence="2" key="1">
    <citation type="journal article" date="2013" name="Nature">
        <title>Draft genome of the wheat A-genome progenitor Triticum urartu.</title>
        <authorList>
            <person name="Ling H.Q."/>
            <person name="Zhao S."/>
            <person name="Liu D."/>
            <person name="Wang J."/>
            <person name="Sun H."/>
            <person name="Zhang C."/>
            <person name="Fan H."/>
            <person name="Li D."/>
            <person name="Dong L."/>
            <person name="Tao Y."/>
            <person name="Gao C."/>
            <person name="Wu H."/>
            <person name="Li Y."/>
            <person name="Cui Y."/>
            <person name="Guo X."/>
            <person name="Zheng S."/>
            <person name="Wang B."/>
            <person name="Yu K."/>
            <person name="Liang Q."/>
            <person name="Yang W."/>
            <person name="Lou X."/>
            <person name="Chen J."/>
            <person name="Feng M."/>
            <person name="Jian J."/>
            <person name="Zhang X."/>
            <person name="Luo G."/>
            <person name="Jiang Y."/>
            <person name="Liu J."/>
            <person name="Wang Z."/>
            <person name="Sha Y."/>
            <person name="Zhang B."/>
            <person name="Wu H."/>
            <person name="Tang D."/>
            <person name="Shen Q."/>
            <person name="Xue P."/>
            <person name="Zou S."/>
            <person name="Wang X."/>
            <person name="Liu X."/>
            <person name="Wang F."/>
            <person name="Yang Y."/>
            <person name="An X."/>
            <person name="Dong Z."/>
            <person name="Zhang K."/>
            <person name="Zhang X."/>
            <person name="Luo M.C."/>
            <person name="Dvorak J."/>
            <person name="Tong Y."/>
            <person name="Wang J."/>
            <person name="Yang H."/>
            <person name="Li Z."/>
            <person name="Wang D."/>
            <person name="Zhang A."/>
            <person name="Wang J."/>
        </authorList>
    </citation>
    <scope>NUCLEOTIDE SEQUENCE</scope>
    <source>
        <strain evidence="2">cv. G1812</strain>
    </source>
</reference>
<proteinExistence type="predicted"/>
<reference evidence="1" key="2">
    <citation type="submission" date="2018-03" db="EMBL/GenBank/DDBJ databases">
        <title>The Triticum urartu genome reveals the dynamic nature of wheat genome evolution.</title>
        <authorList>
            <person name="Ling H."/>
            <person name="Ma B."/>
            <person name="Shi X."/>
            <person name="Liu H."/>
            <person name="Dong L."/>
            <person name="Sun H."/>
            <person name="Cao Y."/>
            <person name="Gao Q."/>
            <person name="Zheng S."/>
            <person name="Li Y."/>
            <person name="Yu Y."/>
            <person name="Du H."/>
            <person name="Qi M."/>
            <person name="Li Y."/>
            <person name="Yu H."/>
            <person name="Cui Y."/>
            <person name="Wang N."/>
            <person name="Chen C."/>
            <person name="Wu H."/>
            <person name="Zhao Y."/>
            <person name="Zhang J."/>
            <person name="Li Y."/>
            <person name="Zhou W."/>
            <person name="Zhang B."/>
            <person name="Hu W."/>
            <person name="Eijk M."/>
            <person name="Tang J."/>
            <person name="Witsenboer H."/>
            <person name="Zhao S."/>
            <person name="Li Z."/>
            <person name="Zhang A."/>
            <person name="Wang D."/>
            <person name="Liang C."/>
        </authorList>
    </citation>
    <scope>NUCLEOTIDE SEQUENCE [LARGE SCALE GENOMIC DNA]</scope>
    <source>
        <strain evidence="1">cv. G1812</strain>
    </source>
</reference>
<dbReference type="Gramene" id="TuG1812G0500000839.01.T01">
    <property type="protein sequence ID" value="TuG1812G0500000839.01.T01.cds254335"/>
    <property type="gene ID" value="TuG1812G0500000839.01"/>
</dbReference>
<dbReference type="EnsemblPlants" id="TuG1812G0500000839.01.T01">
    <property type="protein sequence ID" value="TuG1812G0500000839.01.T01.cds254335"/>
    <property type="gene ID" value="TuG1812G0500000839.01"/>
</dbReference>
<accession>A0A8R7Q928</accession>
<keyword evidence="2" id="KW-1185">Reference proteome</keyword>
<name>A0A8R7Q928_TRIUA</name>
<sequence>MCGDSVARMPKCFSSLTSYRSTRHLRRRWPRRRRPRMRRSRTACSQGRWAKCASTTTRT</sequence>
<organism evidence="1 2">
    <name type="scientific">Triticum urartu</name>
    <name type="common">Red wild einkorn</name>
    <name type="synonym">Crithodium urartu</name>
    <dbReference type="NCBI Taxonomy" id="4572"/>
    <lineage>
        <taxon>Eukaryota</taxon>
        <taxon>Viridiplantae</taxon>
        <taxon>Streptophyta</taxon>
        <taxon>Embryophyta</taxon>
        <taxon>Tracheophyta</taxon>
        <taxon>Spermatophyta</taxon>
        <taxon>Magnoliopsida</taxon>
        <taxon>Liliopsida</taxon>
        <taxon>Poales</taxon>
        <taxon>Poaceae</taxon>
        <taxon>BOP clade</taxon>
        <taxon>Pooideae</taxon>
        <taxon>Triticodae</taxon>
        <taxon>Triticeae</taxon>
        <taxon>Triticinae</taxon>
        <taxon>Triticum</taxon>
    </lineage>
</organism>
<dbReference type="Proteomes" id="UP000015106">
    <property type="component" value="Chromosome 5"/>
</dbReference>
<protein>
    <submittedName>
        <fullName evidence="1">Uncharacterized protein</fullName>
    </submittedName>
</protein>
<evidence type="ECO:0000313" key="2">
    <source>
        <dbReference type="Proteomes" id="UP000015106"/>
    </source>
</evidence>